<proteinExistence type="inferred from homology"/>
<dbReference type="EMBL" id="LK052911">
    <property type="protein sequence ID" value="CDR46793.1"/>
    <property type="molecule type" value="Genomic_DNA"/>
</dbReference>
<evidence type="ECO:0000256" key="5">
    <source>
        <dbReference type="ARBA" id="ARBA00023128"/>
    </source>
</evidence>
<reference evidence="12" key="2">
    <citation type="journal article" date="2017" name="Genome Announc.">
        <title>Genome sequences of Cyberlindnera fabianii 65, Pichia kudriavzevii 129, and Saccharomyces cerevisiae 131 isolated from fermented masau fruits in Zimbabwe.</title>
        <authorList>
            <person name="van Rijswijck I.M.H."/>
            <person name="Derks M.F.L."/>
            <person name="Abee T."/>
            <person name="de Ridder D."/>
            <person name="Smid E.J."/>
        </authorList>
    </citation>
    <scope>NUCLEOTIDE SEQUENCE [LARGE SCALE GENOMIC DNA]</scope>
    <source>
        <strain evidence="12">65</strain>
    </source>
</reference>
<dbReference type="Pfam" id="PF18471">
    <property type="entry name" value="Ribosomal_L27_C"/>
    <property type="match status" value="1"/>
</dbReference>
<evidence type="ECO:0000256" key="6">
    <source>
        <dbReference type="ARBA" id="ARBA00023274"/>
    </source>
</evidence>
<dbReference type="VEuPathDB" id="FungiDB:BON22_4384"/>
<dbReference type="PANTHER" id="PTHR15893">
    <property type="entry name" value="RIBOSOMAL PROTEIN L27"/>
    <property type="match status" value="1"/>
</dbReference>
<dbReference type="EMBL" id="MPUK01000009">
    <property type="protein sequence ID" value="ONH65977.1"/>
    <property type="molecule type" value="Genomic_DNA"/>
</dbReference>
<evidence type="ECO:0000259" key="9">
    <source>
        <dbReference type="Pfam" id="PF18471"/>
    </source>
</evidence>
<reference evidence="11" key="3">
    <citation type="submission" date="2017-01" db="EMBL/GenBank/DDBJ databases">
        <authorList>
            <person name="Mah S.A."/>
            <person name="Swanson W.J."/>
            <person name="Moy G.W."/>
            <person name="Vacquier V.D."/>
        </authorList>
    </citation>
    <scope>NUCLEOTIDE SEQUENCE [LARGE SCALE GENOMIC DNA]</scope>
    <source>
        <strain evidence="11">65</strain>
    </source>
</reference>
<keyword evidence="4" id="KW-0689">Ribosomal protein</keyword>
<dbReference type="PROSITE" id="PS00831">
    <property type="entry name" value="RIBOSOMAL_L27"/>
    <property type="match status" value="1"/>
</dbReference>
<dbReference type="STRING" id="36022.A0A061BBS1"/>
<dbReference type="InterPro" id="IPR001684">
    <property type="entry name" value="Ribosomal_bL27"/>
</dbReference>
<dbReference type="GO" id="GO:0006412">
    <property type="term" value="P:translation"/>
    <property type="evidence" value="ECO:0007669"/>
    <property type="project" value="InterPro"/>
</dbReference>
<keyword evidence="6" id="KW-0687">Ribonucleoprotein</keyword>
<sequence length="388" mass="43487">MSFVGTSRLVSVTRGISALTLNRAAQRLPLAINNVTGSNTLLQVRTATKKVAGSRTNMRDSAGRRLGAKVAENEPVKTGQILMRQRGTKFYPGENAAIGKDHTIYAKEPGYVRFYLDPFHPNRKFIGVALRPDLRLPTAHFEPSIRRLGYVPITDAKKAQFEENNLSRKAHLMRPEIIKSLKQREAKRQELLSTYSSQITSIVADLTESDSQLAAARLLSIRNHIKAGLPLNQAQATTTSVYLHDLKLDSKKGLMTTEDADASKNAYISLSNKIDSAVSFDNQYNLIAFTTEADRRAKVTELEQQLGALVQSREGKKTKKQIVELLFGNVYITDAEKKRMISKYLKPVQPEPIGLVDPKQKKASVLKRWNYEKKRVETLGRSKEAFTF</sequence>
<evidence type="ECO:0000256" key="8">
    <source>
        <dbReference type="ARBA" id="ARBA00035465"/>
    </source>
</evidence>
<reference evidence="10" key="1">
    <citation type="journal article" date="2014" name="Genome Announc.">
        <title>Genome sequence of the yeast Cyberlindnera fabianii (Hansenula fabianii).</title>
        <authorList>
            <person name="Freel K.C."/>
            <person name="Sarilar V."/>
            <person name="Neuveglise C."/>
            <person name="Devillers H."/>
            <person name="Friedrich A."/>
            <person name="Schacherer J."/>
        </authorList>
    </citation>
    <scope>NUCLEOTIDE SEQUENCE</scope>
    <source>
        <strain evidence="10">YJS4271</strain>
    </source>
</reference>
<evidence type="ECO:0000313" key="11">
    <source>
        <dbReference type="EMBL" id="ONH65977.1"/>
    </source>
</evidence>
<dbReference type="OMA" id="YLDPFHP"/>
<dbReference type="PANTHER" id="PTHR15893:SF0">
    <property type="entry name" value="LARGE RIBOSOMAL SUBUNIT PROTEIN BL27M"/>
    <property type="match status" value="1"/>
</dbReference>
<evidence type="ECO:0000256" key="4">
    <source>
        <dbReference type="ARBA" id="ARBA00022980"/>
    </source>
</evidence>
<dbReference type="Proteomes" id="UP000189513">
    <property type="component" value="Unassembled WGS sequence"/>
</dbReference>
<dbReference type="Gene3D" id="2.40.50.100">
    <property type="match status" value="1"/>
</dbReference>
<dbReference type="NCBIfam" id="TIGR00062">
    <property type="entry name" value="L27"/>
    <property type="match status" value="1"/>
</dbReference>
<dbReference type="FunFam" id="2.40.50.100:FF:000042">
    <property type="entry name" value="50S ribosomal protein L27"/>
    <property type="match status" value="1"/>
</dbReference>
<keyword evidence="3" id="KW-0809">Transit peptide</keyword>
<protein>
    <recommendedName>
        <fullName evidence="7">Large ribosomal subunit protein bL27m</fullName>
    </recommendedName>
    <alternativeName>
        <fullName evidence="8">54S ribosomal protein L2, mitochondrial</fullName>
    </alternativeName>
</protein>
<dbReference type="GO" id="GO:0003735">
    <property type="term" value="F:structural constituent of ribosome"/>
    <property type="evidence" value="ECO:0007669"/>
    <property type="project" value="InterPro"/>
</dbReference>
<evidence type="ECO:0000256" key="7">
    <source>
        <dbReference type="ARBA" id="ARBA00035267"/>
    </source>
</evidence>
<name>A0A061BBS1_CYBFA</name>
<evidence type="ECO:0000256" key="3">
    <source>
        <dbReference type="ARBA" id="ARBA00022946"/>
    </source>
</evidence>
<dbReference type="GO" id="GO:0005762">
    <property type="term" value="C:mitochondrial large ribosomal subunit"/>
    <property type="evidence" value="ECO:0007669"/>
    <property type="project" value="TreeGrafter"/>
</dbReference>
<dbReference type="AlphaFoldDB" id="A0A061BBS1"/>
<evidence type="ECO:0000313" key="10">
    <source>
        <dbReference type="EMBL" id="CDR46793.1"/>
    </source>
</evidence>
<keyword evidence="5" id="KW-0496">Mitochondrion</keyword>
<feature type="domain" description="Large ribosomal subunit protein bL27m C-terminal" evidence="9">
    <location>
        <begin position="154"/>
        <end position="386"/>
    </location>
</feature>
<gene>
    <name evidence="11" type="ORF">BON22_4384</name>
    <name evidence="10" type="ORF">CYFA0S_26e00166g</name>
</gene>
<comment type="subcellular location">
    <subcellularLocation>
        <location evidence="1">Mitochondrion</location>
    </subcellularLocation>
</comment>
<dbReference type="SUPFAM" id="SSF110324">
    <property type="entry name" value="Ribosomal L27 protein-like"/>
    <property type="match status" value="1"/>
</dbReference>
<dbReference type="InterPro" id="IPR018261">
    <property type="entry name" value="Ribosomal_bL27_CS"/>
</dbReference>
<evidence type="ECO:0000313" key="12">
    <source>
        <dbReference type="Proteomes" id="UP000189513"/>
    </source>
</evidence>
<evidence type="ECO:0000256" key="1">
    <source>
        <dbReference type="ARBA" id="ARBA00004173"/>
    </source>
</evidence>
<evidence type="ECO:0000256" key="2">
    <source>
        <dbReference type="ARBA" id="ARBA00010797"/>
    </source>
</evidence>
<comment type="similarity">
    <text evidence="2">Belongs to the bacterial ribosomal protein bL27 family.</text>
</comment>
<organism evidence="10">
    <name type="scientific">Cyberlindnera fabianii</name>
    <name type="common">Yeast</name>
    <name type="synonym">Hansenula fabianii</name>
    <dbReference type="NCBI Taxonomy" id="36022"/>
    <lineage>
        <taxon>Eukaryota</taxon>
        <taxon>Fungi</taxon>
        <taxon>Dikarya</taxon>
        <taxon>Ascomycota</taxon>
        <taxon>Saccharomycotina</taxon>
        <taxon>Saccharomycetes</taxon>
        <taxon>Phaffomycetales</taxon>
        <taxon>Phaffomycetaceae</taxon>
        <taxon>Cyberlindnera</taxon>
    </lineage>
</organism>
<keyword evidence="12" id="KW-1185">Reference proteome</keyword>
<dbReference type="OrthoDB" id="1867012at2759"/>
<accession>A0A061BBS1</accession>
<dbReference type="PRINTS" id="PR00063">
    <property type="entry name" value="RIBOSOMALL27"/>
</dbReference>
<dbReference type="Pfam" id="PF01016">
    <property type="entry name" value="Ribosomal_L27"/>
    <property type="match status" value="1"/>
</dbReference>
<dbReference type="SMR" id="A0A061BBS1"/>
<dbReference type="InterPro" id="IPR041244">
    <property type="entry name" value="Ribosomal_bL27m_C"/>
</dbReference>